<dbReference type="EMBL" id="LR134441">
    <property type="protein sequence ID" value="VEH96112.1"/>
    <property type="molecule type" value="Genomic_DNA"/>
</dbReference>
<comment type="similarity">
    <text evidence="1">Belongs to the ATP-dependent AMP-binding enzyme family.</text>
</comment>
<dbReference type="Pfam" id="PF13193">
    <property type="entry name" value="AMP-binding_C"/>
    <property type="match status" value="1"/>
</dbReference>
<dbReference type="InterPro" id="IPR042099">
    <property type="entry name" value="ANL_N_sf"/>
</dbReference>
<feature type="domain" description="AMP-binding enzyme C-terminal" evidence="4">
    <location>
        <begin position="409"/>
        <end position="482"/>
    </location>
</feature>
<reference evidence="6 8" key="2">
    <citation type="submission" date="2018-12" db="EMBL/GenBank/DDBJ databases">
        <authorList>
            <consortium name="Pathogen Informatics"/>
        </authorList>
    </citation>
    <scope>NUCLEOTIDE SEQUENCE [LARGE SCALE GENOMIC DNA]</scope>
    <source>
        <strain evidence="6 8">NCTC13489</strain>
    </source>
</reference>
<dbReference type="Gene3D" id="3.40.50.12780">
    <property type="entry name" value="N-terminal domain of ligase-like"/>
    <property type="match status" value="1"/>
</dbReference>
<name>A0A448NN26_9FLAO</name>
<feature type="domain" description="AMP-dependent synthetase/ligase" evidence="3">
    <location>
        <begin position="9"/>
        <end position="359"/>
    </location>
</feature>
<dbReference type="GO" id="GO:0006631">
    <property type="term" value="P:fatty acid metabolic process"/>
    <property type="evidence" value="ECO:0007669"/>
    <property type="project" value="TreeGrafter"/>
</dbReference>
<proteinExistence type="inferred from homology"/>
<evidence type="ECO:0000256" key="2">
    <source>
        <dbReference type="ARBA" id="ARBA00022598"/>
    </source>
</evidence>
<organism evidence="6 8">
    <name type="scientific">Kaistella antarctica</name>
    <dbReference type="NCBI Taxonomy" id="266748"/>
    <lineage>
        <taxon>Bacteria</taxon>
        <taxon>Pseudomonadati</taxon>
        <taxon>Bacteroidota</taxon>
        <taxon>Flavobacteriia</taxon>
        <taxon>Flavobacteriales</taxon>
        <taxon>Weeksellaceae</taxon>
        <taxon>Chryseobacterium group</taxon>
        <taxon>Kaistella</taxon>
    </lineage>
</organism>
<dbReference type="InterPro" id="IPR045851">
    <property type="entry name" value="AMP-bd_C_sf"/>
</dbReference>
<sequence length="501" mass="57063">MSVLDWIAKWADYSPQKIAVADLESGEEFTFRELHFRANEMVHLLKEDYKEGDRIAVLMEHSINLVALFSACQRLGLILVPLNYKLSAPEILNQLKDCEPSLVIYSEFFSSPISLLKDSFEAITLADFNHQVSKFAGLDLPLLNEINEELPIFLFYTSGTTAEPKGVMYTNKMLFWNSLNTTMQLGISDDDITLSILPPYHTSGWNIFVTPLLHNGGKILILSKFNADKILHLLQTQKVTLMMALPTILQMISKCEGFLTANLCDLRFIISGGEAISKNIIELWKKEKKVDIRPGYGLTEAGPSITSLHQDFTLTKSNSIGKPNFYIELDVVDEKGNSLKSNQPGELRIRGNIITPGYWNNSVATKAKIKNSWFHTGDLAYRDEDGFYYLKGRIDDMYISGGENIFPQEIENVLNQHEFILRSLVIPMKDDVWGKKGVAFLETKDEVSEVIIREFLKDKLARFKHPKEFIFLKDFPVTGFGKISRKDLKRIYQHQKLKSNS</sequence>
<gene>
    <name evidence="6" type="primary">fadK</name>
    <name evidence="5" type="ORF">HY04_01440</name>
    <name evidence="6" type="ORF">NCTC13489_00338</name>
</gene>
<evidence type="ECO:0000259" key="4">
    <source>
        <dbReference type="Pfam" id="PF13193"/>
    </source>
</evidence>
<evidence type="ECO:0000259" key="3">
    <source>
        <dbReference type="Pfam" id="PF00501"/>
    </source>
</evidence>
<keyword evidence="2 6" id="KW-0436">Ligase</keyword>
<evidence type="ECO:0000313" key="5">
    <source>
        <dbReference type="EMBL" id="KEY19913.1"/>
    </source>
</evidence>
<keyword evidence="7" id="KW-1185">Reference proteome</keyword>
<dbReference type="RefSeq" id="WP_034716412.1">
    <property type="nucleotide sequence ID" value="NZ_FOIX01000002.1"/>
</dbReference>
<evidence type="ECO:0000313" key="6">
    <source>
        <dbReference type="EMBL" id="VEH96112.1"/>
    </source>
</evidence>
<dbReference type="Pfam" id="PF00501">
    <property type="entry name" value="AMP-binding"/>
    <property type="match status" value="1"/>
</dbReference>
<dbReference type="STRING" id="266748.HY04_01440"/>
<accession>A0A448NN26</accession>
<dbReference type="OrthoDB" id="9765680at2"/>
<evidence type="ECO:0000313" key="8">
    <source>
        <dbReference type="Proteomes" id="UP000270036"/>
    </source>
</evidence>
<protein>
    <submittedName>
        <fullName evidence="6">Short-chain-fatty-acid--CoA ligase</fullName>
        <ecNumber evidence="6">6.2.1.-</ecNumber>
    </submittedName>
</protein>
<dbReference type="Gene3D" id="3.30.300.30">
    <property type="match status" value="1"/>
</dbReference>
<dbReference type="KEGG" id="cant:NCTC13489_00338"/>
<evidence type="ECO:0000313" key="7">
    <source>
        <dbReference type="Proteomes" id="UP000028349"/>
    </source>
</evidence>
<dbReference type="GO" id="GO:0031956">
    <property type="term" value="F:medium-chain fatty acid-CoA ligase activity"/>
    <property type="evidence" value="ECO:0007669"/>
    <property type="project" value="TreeGrafter"/>
</dbReference>
<reference evidence="5 7" key="1">
    <citation type="submission" date="2014-07" db="EMBL/GenBank/DDBJ databases">
        <authorList>
            <person name="Pisani N.G."/>
            <person name="Newman J.D."/>
        </authorList>
    </citation>
    <scope>NUCLEOTIDE SEQUENCE [LARGE SCALE GENOMIC DNA]</scope>
    <source>
        <strain evidence="5 7">LMG 24720</strain>
    </source>
</reference>
<dbReference type="EC" id="6.2.1.-" evidence="6"/>
<dbReference type="InterPro" id="IPR025110">
    <property type="entry name" value="AMP-bd_C"/>
</dbReference>
<dbReference type="InterPro" id="IPR000873">
    <property type="entry name" value="AMP-dep_synth/lig_dom"/>
</dbReference>
<dbReference type="AlphaFoldDB" id="A0A448NN26"/>
<evidence type="ECO:0000256" key="1">
    <source>
        <dbReference type="ARBA" id="ARBA00006432"/>
    </source>
</evidence>
<dbReference type="PANTHER" id="PTHR43201">
    <property type="entry name" value="ACYL-COA SYNTHETASE"/>
    <property type="match status" value="1"/>
</dbReference>
<dbReference type="EMBL" id="JPEP01000001">
    <property type="protein sequence ID" value="KEY19913.1"/>
    <property type="molecule type" value="Genomic_DNA"/>
</dbReference>
<dbReference type="SUPFAM" id="SSF56801">
    <property type="entry name" value="Acetyl-CoA synthetase-like"/>
    <property type="match status" value="1"/>
</dbReference>
<dbReference type="Proteomes" id="UP000270036">
    <property type="component" value="Chromosome"/>
</dbReference>
<dbReference type="Proteomes" id="UP000028349">
    <property type="component" value="Unassembled WGS sequence"/>
</dbReference>
<dbReference type="PANTHER" id="PTHR43201:SF5">
    <property type="entry name" value="MEDIUM-CHAIN ACYL-COA LIGASE ACSF2, MITOCHONDRIAL"/>
    <property type="match status" value="1"/>
</dbReference>